<evidence type="ECO:0000313" key="4">
    <source>
        <dbReference type="EMBL" id="ALN37854.1"/>
    </source>
</evidence>
<dbReference type="EMBL" id="KR075874">
    <property type="protein sequence ID" value="ALN36644.1"/>
    <property type="molecule type" value="Genomic_DNA"/>
</dbReference>
<reference evidence="5 6" key="1">
    <citation type="journal article" date="2015" name="G3 (Bethesda)">
        <title>Comparative Genomics of an Emerging Amphibian Virus.</title>
        <authorList>
            <person name="Epstein B."/>
            <person name="Storfer A."/>
        </authorList>
    </citation>
    <scope>NUCLEOTIDE SEQUENCE [LARGE SCALE GENOMIC DNA]</scope>
    <source>
        <strain evidence="4">CAP</strain>
        <strain evidence="3">GUFFY</strain>
        <strain evidence="2">ORV</strain>
    </source>
</reference>
<evidence type="ECO:0000313" key="6">
    <source>
        <dbReference type="Proteomes" id="UP000145832"/>
    </source>
</evidence>
<feature type="compositionally biased region" description="Basic and acidic residues" evidence="1">
    <location>
        <begin position="12"/>
        <end position="26"/>
    </location>
</feature>
<dbReference type="Proteomes" id="UP000152001">
    <property type="component" value="Segment"/>
</dbReference>
<evidence type="ECO:0000313" key="3">
    <source>
        <dbReference type="EMBL" id="ALN37449.1"/>
    </source>
</evidence>
<protein>
    <submittedName>
        <fullName evidence="3">Uncharacterized protein</fullName>
    </submittedName>
</protein>
<proteinExistence type="predicted"/>
<dbReference type="Proteomes" id="UP000118070">
    <property type="component" value="Genome"/>
</dbReference>
<gene>
    <name evidence="3" type="ORF">46L</name>
    <name evidence="4" type="ORF">51L</name>
    <name evidence="2" type="ORF">53L</name>
</gene>
<dbReference type="EMBL" id="KR075886">
    <property type="protein sequence ID" value="ALN37854.1"/>
    <property type="molecule type" value="Genomic_DNA"/>
</dbReference>
<sequence>MGPVRQVGPTGRWDRRAGLDRWDRSN</sequence>
<evidence type="ECO:0000313" key="5">
    <source>
        <dbReference type="Proteomes" id="UP000118070"/>
    </source>
</evidence>
<evidence type="ECO:0000256" key="1">
    <source>
        <dbReference type="SAM" id="MobiDB-lite"/>
    </source>
</evidence>
<accession>A0A0U2RWR2</accession>
<evidence type="ECO:0000313" key="2">
    <source>
        <dbReference type="EMBL" id="ALN36644.1"/>
    </source>
</evidence>
<feature type="region of interest" description="Disordered" evidence="1">
    <location>
        <begin position="1"/>
        <end position="26"/>
    </location>
</feature>
<dbReference type="Proteomes" id="UP000145832">
    <property type="component" value="Segment"/>
</dbReference>
<organism evidence="3 6">
    <name type="scientific">Ranavirus ambystoma1</name>
    <dbReference type="NCBI Taxonomy" id="265294"/>
    <lineage>
        <taxon>Viruses</taxon>
        <taxon>Varidnaviria</taxon>
        <taxon>Bamfordvirae</taxon>
        <taxon>Nucleocytoviricota</taxon>
        <taxon>Megaviricetes</taxon>
        <taxon>Pimascovirales</taxon>
        <taxon>Pimascovirales incertae sedis</taxon>
        <taxon>Iridoviridae</taxon>
        <taxon>Alphairidovirinae</taxon>
        <taxon>Ranavirus</taxon>
    </lineage>
</organism>
<dbReference type="EMBL" id="KR075882">
    <property type="protein sequence ID" value="ALN37449.1"/>
    <property type="molecule type" value="Genomic_DNA"/>
</dbReference>
<name>A0A0U2RWR2_9VIRU</name>